<dbReference type="GO" id="GO:0005778">
    <property type="term" value="C:peroxisomal membrane"/>
    <property type="evidence" value="ECO:0007669"/>
    <property type="project" value="TreeGrafter"/>
</dbReference>
<reference evidence="8 9" key="1">
    <citation type="submission" date="2020-01" db="EMBL/GenBank/DDBJ databases">
        <authorList>
            <person name="Gupta K D."/>
        </authorList>
    </citation>
    <scope>NUCLEOTIDE SEQUENCE [LARGE SCALE GENOMIC DNA]</scope>
</reference>
<evidence type="ECO:0000313" key="9">
    <source>
        <dbReference type="Proteomes" id="UP000467700"/>
    </source>
</evidence>
<feature type="domain" description="TECPR1-like DysF" evidence="7">
    <location>
        <begin position="131"/>
        <end position="380"/>
    </location>
</feature>
<dbReference type="Proteomes" id="UP000467700">
    <property type="component" value="Unassembled WGS sequence"/>
</dbReference>
<feature type="compositionally biased region" description="Basic and acidic residues" evidence="5">
    <location>
        <begin position="1"/>
        <end position="10"/>
    </location>
</feature>
<dbReference type="Pfam" id="PF06398">
    <property type="entry name" value="Pex24p"/>
    <property type="match status" value="1"/>
</dbReference>
<feature type="region of interest" description="Disordered" evidence="5">
    <location>
        <begin position="99"/>
        <end position="129"/>
    </location>
</feature>
<keyword evidence="9" id="KW-1185">Reference proteome</keyword>
<keyword evidence="4 6" id="KW-0472">Membrane</keyword>
<sequence>MNSPSQEKKASSTPKENMATFDYVEIPVGATRLRSSSDTSKPDDIRPAPRIFTSLPHPSPPSSPGVPPPRQFILSSTAASLASPTMSVIPQMLLSATLPPMSPTATPAQSTPSSGKKGEASKPTLMSSKDPLSLPIMTTNFKRFVTVIGPVFWLQDRIEEIILWKRGWPRTAVWMAAYSFICFYPRVLLLLPHIILISVILATYPYPAKPSSDPLNPSETATPQPPTENSVPWQANIQGIQNLMGATADAHDLIEPYLHHLYLTPAHFSPPRERRKTSTTPRSPYTMHILTLLALSFFPLLFLIHLPWFPIREVCLFGGLAPFVVTHPYVQALLPALWPFLLDLSPIILKHAQETKETALRTLGYKRPPTPPIDYLAQEASSSDAAPPLPFQMVLQRLMDDDRLTDACWTSELREVELWENERYGGGLPGVADVLAMGTAGTGSGPAALSLTSPPPVQKGWSKQNLRPGERTAWTRGRDGWSGVEGSGGEVSSNLTFSLAPGWAFVETEDWRKDTQCAWSGCGGDPDGWVYTNDAWVGPRPAPYTSGSGSVTRRRRWVRRVWYDPKRATEDS</sequence>
<evidence type="ECO:0000313" key="8">
    <source>
        <dbReference type="EMBL" id="CAA7270678.1"/>
    </source>
</evidence>
<dbReference type="GO" id="GO:0007031">
    <property type="term" value="P:peroxisome organization"/>
    <property type="evidence" value="ECO:0007669"/>
    <property type="project" value="UniProtKB-ARBA"/>
</dbReference>
<evidence type="ECO:0000256" key="2">
    <source>
        <dbReference type="ARBA" id="ARBA00022692"/>
    </source>
</evidence>
<evidence type="ECO:0000256" key="4">
    <source>
        <dbReference type="ARBA" id="ARBA00023136"/>
    </source>
</evidence>
<comment type="subcellular location">
    <subcellularLocation>
        <location evidence="1">Membrane</location>
        <topology evidence="1">Multi-pass membrane protein</topology>
    </subcellularLocation>
</comment>
<dbReference type="PANTHER" id="PTHR28304:SF2">
    <property type="entry name" value="PEROXISOMAL MEMBRANE PROTEIN PEX29"/>
    <property type="match status" value="1"/>
</dbReference>
<proteinExistence type="predicted"/>
<organism evidence="8 9">
    <name type="scientific">Cyclocybe aegerita</name>
    <name type="common">Black poplar mushroom</name>
    <name type="synonym">Agrocybe aegerita</name>
    <dbReference type="NCBI Taxonomy" id="1973307"/>
    <lineage>
        <taxon>Eukaryota</taxon>
        <taxon>Fungi</taxon>
        <taxon>Dikarya</taxon>
        <taxon>Basidiomycota</taxon>
        <taxon>Agaricomycotina</taxon>
        <taxon>Agaricomycetes</taxon>
        <taxon>Agaricomycetidae</taxon>
        <taxon>Agaricales</taxon>
        <taxon>Agaricineae</taxon>
        <taxon>Bolbitiaceae</taxon>
        <taxon>Cyclocybe</taxon>
    </lineage>
</organism>
<protein>
    <recommendedName>
        <fullName evidence="7">TECPR1-like DysF domain-containing protein</fullName>
    </recommendedName>
</protein>
<feature type="compositionally biased region" description="Polar residues" evidence="5">
    <location>
        <begin position="103"/>
        <end position="114"/>
    </location>
</feature>
<feature type="compositionally biased region" description="Pro residues" evidence="5">
    <location>
        <begin position="57"/>
        <end position="70"/>
    </location>
</feature>
<name>A0A8S0WCE9_CYCAE</name>
<dbReference type="OrthoDB" id="74314at2759"/>
<evidence type="ECO:0000256" key="1">
    <source>
        <dbReference type="ARBA" id="ARBA00004141"/>
    </source>
</evidence>
<evidence type="ECO:0000259" key="7">
    <source>
        <dbReference type="Pfam" id="PF06398"/>
    </source>
</evidence>
<comment type="caution">
    <text evidence="8">The sequence shown here is derived from an EMBL/GenBank/DDBJ whole genome shotgun (WGS) entry which is preliminary data.</text>
</comment>
<feature type="transmembrane region" description="Helical" evidence="6">
    <location>
        <begin position="183"/>
        <end position="204"/>
    </location>
</feature>
<feature type="region of interest" description="Disordered" evidence="5">
    <location>
        <begin position="1"/>
        <end position="71"/>
    </location>
</feature>
<accession>A0A8S0WCE9</accession>
<keyword evidence="3 6" id="KW-1133">Transmembrane helix</keyword>
<dbReference type="AlphaFoldDB" id="A0A8S0WCE9"/>
<evidence type="ECO:0000256" key="5">
    <source>
        <dbReference type="SAM" id="MobiDB-lite"/>
    </source>
</evidence>
<dbReference type="InterPro" id="IPR052816">
    <property type="entry name" value="Peroxisomal_Membrane_PEX28-32"/>
</dbReference>
<gene>
    <name evidence="8" type="ORF">AAE3_LOCUS12913</name>
</gene>
<keyword evidence="2 6" id="KW-0812">Transmembrane</keyword>
<dbReference type="EMBL" id="CACVBS010000094">
    <property type="protein sequence ID" value="CAA7270678.1"/>
    <property type="molecule type" value="Genomic_DNA"/>
</dbReference>
<dbReference type="PANTHER" id="PTHR28304">
    <property type="entry name" value="PEROXISOMAL MEMBRANE PROTEIN PEX29"/>
    <property type="match status" value="1"/>
</dbReference>
<dbReference type="InterPro" id="IPR010482">
    <property type="entry name" value="TECPR1-like_DysF"/>
</dbReference>
<feature type="transmembrane region" description="Helical" evidence="6">
    <location>
        <begin position="285"/>
        <end position="309"/>
    </location>
</feature>
<evidence type="ECO:0000256" key="3">
    <source>
        <dbReference type="ARBA" id="ARBA00022989"/>
    </source>
</evidence>
<evidence type="ECO:0000256" key="6">
    <source>
        <dbReference type="SAM" id="Phobius"/>
    </source>
</evidence>